<evidence type="ECO:0000313" key="3">
    <source>
        <dbReference type="Proteomes" id="UP000252558"/>
    </source>
</evidence>
<dbReference type="OrthoDB" id="37622at2"/>
<accession>A0A368N029</accession>
<proteinExistence type="inferred from homology"/>
<dbReference type="PANTHER" id="PTHR23419">
    <property type="entry name" value="DIVALENT CATION TOLERANCE CUTA-RELATED"/>
    <property type="match status" value="1"/>
</dbReference>
<dbReference type="InterPro" id="IPR011322">
    <property type="entry name" value="N-reg_PII-like_a/b"/>
</dbReference>
<organism evidence="2 3">
    <name type="scientific">Corallincola holothuriorum</name>
    <dbReference type="NCBI Taxonomy" id="2282215"/>
    <lineage>
        <taxon>Bacteria</taxon>
        <taxon>Pseudomonadati</taxon>
        <taxon>Pseudomonadota</taxon>
        <taxon>Gammaproteobacteria</taxon>
        <taxon>Alteromonadales</taxon>
        <taxon>Psychromonadaceae</taxon>
        <taxon>Corallincola</taxon>
    </lineage>
</organism>
<comment type="similarity">
    <text evidence="1">Belongs to the CutA family.</text>
</comment>
<dbReference type="Proteomes" id="UP000252558">
    <property type="component" value="Unassembled WGS sequence"/>
</dbReference>
<evidence type="ECO:0000256" key="1">
    <source>
        <dbReference type="ARBA" id="ARBA00010169"/>
    </source>
</evidence>
<gene>
    <name evidence="2" type="ORF">DU002_18190</name>
</gene>
<name>A0A368N029_9GAMM</name>
<comment type="caution">
    <text evidence="2">The sequence shown here is derived from an EMBL/GenBank/DDBJ whole genome shotgun (WGS) entry which is preliminary data.</text>
</comment>
<reference evidence="2 3" key="1">
    <citation type="submission" date="2018-07" db="EMBL/GenBank/DDBJ databases">
        <title>Corallincola holothuriorum sp. nov., a new facultative anaerobe isolated from sea cucumber Apostichopus japonicus.</title>
        <authorList>
            <person name="Xia H."/>
        </authorList>
    </citation>
    <scope>NUCLEOTIDE SEQUENCE [LARGE SCALE GENOMIC DNA]</scope>
    <source>
        <strain evidence="2 3">C4</strain>
    </source>
</reference>
<dbReference type="InterPro" id="IPR015867">
    <property type="entry name" value="N-reg_PII/ATP_PRibTrfase_C"/>
</dbReference>
<dbReference type="EMBL" id="QPID01000014">
    <property type="protein sequence ID" value="RCU43838.1"/>
    <property type="molecule type" value="Genomic_DNA"/>
</dbReference>
<dbReference type="PANTHER" id="PTHR23419:SF8">
    <property type="entry name" value="FI09726P"/>
    <property type="match status" value="1"/>
</dbReference>
<dbReference type="Pfam" id="PF03091">
    <property type="entry name" value="CutA1"/>
    <property type="match status" value="1"/>
</dbReference>
<dbReference type="GO" id="GO:0010038">
    <property type="term" value="P:response to metal ion"/>
    <property type="evidence" value="ECO:0007669"/>
    <property type="project" value="InterPro"/>
</dbReference>
<dbReference type="Gene3D" id="3.30.70.120">
    <property type="match status" value="1"/>
</dbReference>
<dbReference type="SUPFAM" id="SSF54913">
    <property type="entry name" value="GlnB-like"/>
    <property type="match status" value="1"/>
</dbReference>
<protein>
    <submittedName>
        <fullName evidence="2">Divalent-cation tolerance protein CutA</fullName>
    </submittedName>
</protein>
<sequence>MTAKLVLSTCPDVEHAQRIASCLVAERLAACVNLIPQMQSIYRWQDKIEQTNEVQLLIKSDHGTLSDLEARLTELHPYDVPEFLVVTIEDGSADYLAWLGQCLQRDTK</sequence>
<dbReference type="InterPro" id="IPR004323">
    <property type="entry name" value="Ion_tolerance_CutA"/>
</dbReference>
<keyword evidence="3" id="KW-1185">Reference proteome</keyword>
<evidence type="ECO:0000313" key="2">
    <source>
        <dbReference type="EMBL" id="RCU43838.1"/>
    </source>
</evidence>
<dbReference type="GO" id="GO:0005507">
    <property type="term" value="F:copper ion binding"/>
    <property type="evidence" value="ECO:0007669"/>
    <property type="project" value="TreeGrafter"/>
</dbReference>
<dbReference type="AlphaFoldDB" id="A0A368N029"/>